<dbReference type="Gene3D" id="2.40.30.170">
    <property type="match status" value="1"/>
</dbReference>
<evidence type="ECO:0000313" key="6">
    <source>
        <dbReference type="EMBL" id="QEO16700.1"/>
    </source>
</evidence>
<dbReference type="AlphaFoldDB" id="A0A5C1YN54"/>
<dbReference type="InterPro" id="IPR058792">
    <property type="entry name" value="Beta-barrel_RND_2"/>
</dbReference>
<comment type="similarity">
    <text evidence="1">Belongs to the membrane fusion protein (MFP) (TC 8.A.1) family.</text>
</comment>
<protein>
    <submittedName>
        <fullName evidence="6">Efflux RND transporter periplasmic adaptor subunit</fullName>
    </submittedName>
</protein>
<dbReference type="Pfam" id="PF25975">
    <property type="entry name" value="CzcB_C"/>
    <property type="match status" value="1"/>
</dbReference>
<dbReference type="PANTHER" id="PTHR30097">
    <property type="entry name" value="CATION EFFLUX SYSTEM PROTEIN CUSB"/>
    <property type="match status" value="1"/>
</dbReference>
<accession>A0A5C1YN54</accession>
<sequence>MKTVLHRLVLSGVLAGVPVCMAHARPAMPTLVIADTALARERIQTAVAVAGAVAEHVDVPAYVAADERRVARIRPVGEGRVVSVEVVPGQSVRQGQPLLTFENFAMRDEAALRAGAEAALQEARARQANARQLYQRGKALGGGALSASEVERRRDGLQAATALVRQREAELHGLLEHLRRYSSDMEQVGNGHSVVVSPLEGVVVRVGVTSGQDINASGPPPVEVDDLSRVWIVSQVDGTAARHIRKGDKQQTWIAPGDKPLQSVVDIVEGSVDLATQHVLVRSLVDNEEGQLRPGMLVQTRIFSGQKQAGVVIPEAAVQILDGTSIVFVRTSPQHYTARPVTLGPSLDGSIVVLKGVAAGETVVTEGSFTLKGQAILAPDTQAVGE</sequence>
<reference evidence="6 7" key="1">
    <citation type="submission" date="2019-09" db="EMBL/GenBank/DDBJ databases">
        <title>Genome sequencing of strain KACC 21233.</title>
        <authorList>
            <person name="Heo J."/>
            <person name="Kim S.-J."/>
            <person name="Kim J.-S."/>
            <person name="Hong S.-B."/>
            <person name="Kwon S.-W."/>
        </authorList>
    </citation>
    <scope>NUCLEOTIDE SEQUENCE [LARGE SCALE GENOMIC DNA]</scope>
    <source>
        <strain evidence="6 7">KACC 21233</strain>
    </source>
</reference>
<dbReference type="Pfam" id="PF25954">
    <property type="entry name" value="Beta-barrel_RND_2"/>
    <property type="match status" value="1"/>
</dbReference>
<dbReference type="SUPFAM" id="SSF111369">
    <property type="entry name" value="HlyD-like secretion proteins"/>
    <property type="match status" value="1"/>
</dbReference>
<dbReference type="GO" id="GO:0016020">
    <property type="term" value="C:membrane"/>
    <property type="evidence" value="ECO:0007669"/>
    <property type="project" value="InterPro"/>
</dbReference>
<feature type="chain" id="PRO_5022695452" evidence="3">
    <location>
        <begin position="23"/>
        <end position="386"/>
    </location>
</feature>
<dbReference type="InterPro" id="IPR058649">
    <property type="entry name" value="CzcB_C"/>
</dbReference>
<dbReference type="KEGG" id="acek:FLP30_02140"/>
<keyword evidence="3" id="KW-0732">Signal</keyword>
<dbReference type="NCBIfam" id="TIGR01730">
    <property type="entry name" value="RND_mfp"/>
    <property type="match status" value="1"/>
</dbReference>
<evidence type="ECO:0000256" key="2">
    <source>
        <dbReference type="ARBA" id="ARBA00022448"/>
    </source>
</evidence>
<evidence type="ECO:0000256" key="1">
    <source>
        <dbReference type="ARBA" id="ARBA00009477"/>
    </source>
</evidence>
<organism evidence="6 7">
    <name type="scientific">Acetobacter vaccinii</name>
    <dbReference type="NCBI Taxonomy" id="2592655"/>
    <lineage>
        <taxon>Bacteria</taxon>
        <taxon>Pseudomonadati</taxon>
        <taxon>Pseudomonadota</taxon>
        <taxon>Alphaproteobacteria</taxon>
        <taxon>Acetobacterales</taxon>
        <taxon>Acetobacteraceae</taxon>
        <taxon>Acetobacter</taxon>
    </lineage>
</organism>
<feature type="domain" description="CusB-like beta-barrel" evidence="4">
    <location>
        <begin position="229"/>
        <end position="302"/>
    </location>
</feature>
<dbReference type="InterPro" id="IPR006143">
    <property type="entry name" value="RND_pump_MFP"/>
</dbReference>
<dbReference type="PANTHER" id="PTHR30097:SF16">
    <property type="entry name" value="CATION EFFLUX SYSTEM (CZCB-LIKE)"/>
    <property type="match status" value="1"/>
</dbReference>
<keyword evidence="7" id="KW-1185">Reference proteome</keyword>
<dbReference type="EMBL" id="CP043506">
    <property type="protein sequence ID" value="QEO16700.1"/>
    <property type="molecule type" value="Genomic_DNA"/>
</dbReference>
<proteinExistence type="inferred from homology"/>
<evidence type="ECO:0000256" key="3">
    <source>
        <dbReference type="SAM" id="SignalP"/>
    </source>
</evidence>
<gene>
    <name evidence="6" type="ORF">FLP30_02140</name>
</gene>
<feature type="domain" description="CzcB-like C-terminal circularly permuted SH3-like" evidence="5">
    <location>
        <begin position="311"/>
        <end position="372"/>
    </location>
</feature>
<dbReference type="OrthoDB" id="9806939at2"/>
<keyword evidence="2" id="KW-0813">Transport</keyword>
<dbReference type="Gene3D" id="2.40.420.20">
    <property type="match status" value="1"/>
</dbReference>
<dbReference type="Gene3D" id="2.40.50.100">
    <property type="match status" value="1"/>
</dbReference>
<dbReference type="InterPro" id="IPR051909">
    <property type="entry name" value="MFP_Cation_Efflux"/>
</dbReference>
<evidence type="ECO:0000313" key="7">
    <source>
        <dbReference type="Proteomes" id="UP000324536"/>
    </source>
</evidence>
<evidence type="ECO:0000259" key="4">
    <source>
        <dbReference type="Pfam" id="PF25954"/>
    </source>
</evidence>
<name>A0A5C1YN54_9PROT</name>
<dbReference type="GO" id="GO:0022857">
    <property type="term" value="F:transmembrane transporter activity"/>
    <property type="evidence" value="ECO:0007669"/>
    <property type="project" value="InterPro"/>
</dbReference>
<evidence type="ECO:0000259" key="5">
    <source>
        <dbReference type="Pfam" id="PF25975"/>
    </source>
</evidence>
<dbReference type="Proteomes" id="UP000324536">
    <property type="component" value="Chromosome"/>
</dbReference>
<dbReference type="RefSeq" id="WP_149278141.1">
    <property type="nucleotide sequence ID" value="NZ_CP043506.1"/>
</dbReference>
<feature type="signal peptide" evidence="3">
    <location>
        <begin position="1"/>
        <end position="22"/>
    </location>
</feature>